<evidence type="ECO:0000256" key="3">
    <source>
        <dbReference type="ARBA" id="ARBA00022695"/>
    </source>
</evidence>
<keyword evidence="1 9" id="KW-0808">Transferase</keyword>
<evidence type="ECO:0000256" key="1">
    <source>
        <dbReference type="ARBA" id="ARBA00022679"/>
    </source>
</evidence>
<evidence type="ECO:0000256" key="8">
    <source>
        <dbReference type="ARBA" id="ARBA00022884"/>
    </source>
</evidence>
<dbReference type="AlphaFoldDB" id="A0A1F7WDR9"/>
<accession>A0A1F7WDR9</accession>
<comment type="caution">
    <text evidence="12">The sequence shown here is derived from an EMBL/GenBank/DDBJ whole genome shotgun (WGS) entry which is preliminary data.</text>
</comment>
<evidence type="ECO:0000256" key="7">
    <source>
        <dbReference type="ARBA" id="ARBA00022842"/>
    </source>
</evidence>
<evidence type="ECO:0000256" key="6">
    <source>
        <dbReference type="ARBA" id="ARBA00022840"/>
    </source>
</evidence>
<dbReference type="PANTHER" id="PTHR47545:SF1">
    <property type="entry name" value="MULTIFUNCTIONAL CCA PROTEIN"/>
    <property type="match status" value="1"/>
</dbReference>
<dbReference type="GO" id="GO:0016779">
    <property type="term" value="F:nucleotidyltransferase activity"/>
    <property type="evidence" value="ECO:0007669"/>
    <property type="project" value="UniProtKB-KW"/>
</dbReference>
<dbReference type="GO" id="GO:0008033">
    <property type="term" value="P:tRNA processing"/>
    <property type="evidence" value="ECO:0007669"/>
    <property type="project" value="UniProtKB-KW"/>
</dbReference>
<evidence type="ECO:0000259" key="11">
    <source>
        <dbReference type="Pfam" id="PF01966"/>
    </source>
</evidence>
<proteinExistence type="inferred from homology"/>
<keyword evidence="6" id="KW-0067">ATP-binding</keyword>
<dbReference type="Pfam" id="PF01966">
    <property type="entry name" value="HD"/>
    <property type="match status" value="1"/>
</dbReference>
<dbReference type="InterPro" id="IPR006674">
    <property type="entry name" value="HD_domain"/>
</dbReference>
<dbReference type="GO" id="GO:0046872">
    <property type="term" value="F:metal ion binding"/>
    <property type="evidence" value="ECO:0007669"/>
    <property type="project" value="UniProtKB-KW"/>
</dbReference>
<evidence type="ECO:0000256" key="5">
    <source>
        <dbReference type="ARBA" id="ARBA00022741"/>
    </source>
</evidence>
<evidence type="ECO:0000256" key="2">
    <source>
        <dbReference type="ARBA" id="ARBA00022694"/>
    </source>
</evidence>
<keyword evidence="5" id="KW-0547">Nucleotide-binding</keyword>
<dbReference type="Gene3D" id="3.30.460.10">
    <property type="entry name" value="Beta Polymerase, domain 2"/>
    <property type="match status" value="1"/>
</dbReference>
<feature type="domain" description="Poly A polymerase head" evidence="10">
    <location>
        <begin position="34"/>
        <end position="168"/>
    </location>
</feature>
<keyword evidence="8 9" id="KW-0694">RNA-binding</keyword>
<dbReference type="EMBL" id="MGFG01000030">
    <property type="protein sequence ID" value="OGM00539.1"/>
    <property type="molecule type" value="Genomic_DNA"/>
</dbReference>
<dbReference type="InterPro" id="IPR043519">
    <property type="entry name" value="NT_sf"/>
</dbReference>
<gene>
    <name evidence="12" type="ORF">A2480_02445</name>
</gene>
<comment type="similarity">
    <text evidence="9">Belongs to the tRNA nucleotidyltransferase/poly(A) polymerase family.</text>
</comment>
<evidence type="ECO:0000256" key="9">
    <source>
        <dbReference type="RuleBase" id="RU003953"/>
    </source>
</evidence>
<dbReference type="STRING" id="1802424.A2480_02445"/>
<protein>
    <submittedName>
        <fullName evidence="12">Uncharacterized protein</fullName>
    </submittedName>
</protein>
<evidence type="ECO:0000313" key="13">
    <source>
        <dbReference type="Proteomes" id="UP000176988"/>
    </source>
</evidence>
<dbReference type="InterPro" id="IPR002646">
    <property type="entry name" value="PolA_pol_head_dom"/>
</dbReference>
<evidence type="ECO:0000259" key="10">
    <source>
        <dbReference type="Pfam" id="PF01743"/>
    </source>
</evidence>
<dbReference type="GO" id="GO:0005524">
    <property type="term" value="F:ATP binding"/>
    <property type="evidence" value="ECO:0007669"/>
    <property type="project" value="UniProtKB-KW"/>
</dbReference>
<dbReference type="PANTHER" id="PTHR47545">
    <property type="entry name" value="MULTIFUNCTIONAL CCA PROTEIN"/>
    <property type="match status" value="1"/>
</dbReference>
<keyword evidence="4" id="KW-0479">Metal-binding</keyword>
<reference evidence="12 13" key="1">
    <citation type="journal article" date="2016" name="Nat. Commun.">
        <title>Thousands of microbial genomes shed light on interconnected biogeochemical processes in an aquifer system.</title>
        <authorList>
            <person name="Anantharaman K."/>
            <person name="Brown C.T."/>
            <person name="Hug L.A."/>
            <person name="Sharon I."/>
            <person name="Castelle C.J."/>
            <person name="Probst A.J."/>
            <person name="Thomas B.C."/>
            <person name="Singh A."/>
            <person name="Wilkins M.J."/>
            <person name="Karaoz U."/>
            <person name="Brodie E.L."/>
            <person name="Williams K.H."/>
            <person name="Hubbard S.S."/>
            <person name="Banfield J.F."/>
        </authorList>
    </citation>
    <scope>NUCLEOTIDE SEQUENCE [LARGE SCALE GENOMIC DNA]</scope>
</reference>
<dbReference type="SUPFAM" id="SSF81891">
    <property type="entry name" value="Poly A polymerase C-terminal region-like"/>
    <property type="match status" value="1"/>
</dbReference>
<evidence type="ECO:0000313" key="12">
    <source>
        <dbReference type="EMBL" id="OGM00539.1"/>
    </source>
</evidence>
<keyword evidence="2" id="KW-0819">tRNA processing</keyword>
<feature type="domain" description="HD" evidence="11">
    <location>
        <begin position="311"/>
        <end position="384"/>
    </location>
</feature>
<dbReference type="InterPro" id="IPR050124">
    <property type="entry name" value="tRNA_CCA-adding_enzyme"/>
</dbReference>
<evidence type="ECO:0000256" key="4">
    <source>
        <dbReference type="ARBA" id="ARBA00022723"/>
    </source>
</evidence>
<dbReference type="CDD" id="cd00077">
    <property type="entry name" value="HDc"/>
    <property type="match status" value="1"/>
</dbReference>
<dbReference type="Pfam" id="PF01743">
    <property type="entry name" value="PolyA_pol"/>
    <property type="match status" value="1"/>
</dbReference>
<dbReference type="InterPro" id="IPR003607">
    <property type="entry name" value="HD/PDEase_dom"/>
</dbReference>
<name>A0A1F7WDR9_9BACT</name>
<dbReference type="SUPFAM" id="SSF81301">
    <property type="entry name" value="Nucleotidyltransferase"/>
    <property type="match status" value="1"/>
</dbReference>
<keyword evidence="7" id="KW-0460">Magnesium</keyword>
<dbReference type="Proteomes" id="UP000176988">
    <property type="component" value="Unassembled WGS sequence"/>
</dbReference>
<keyword evidence="3" id="KW-0548">Nucleotidyltransferase</keyword>
<organism evidence="12 13">
    <name type="scientific">Candidatus Uhrbacteria bacterium RIFOXYC2_FULL_47_19</name>
    <dbReference type="NCBI Taxonomy" id="1802424"/>
    <lineage>
        <taxon>Bacteria</taxon>
        <taxon>Candidatus Uhriibacteriota</taxon>
    </lineage>
</organism>
<dbReference type="Gene3D" id="1.10.3090.10">
    <property type="entry name" value="cca-adding enzyme, domain 2"/>
    <property type="match status" value="1"/>
</dbReference>
<dbReference type="GO" id="GO:0003723">
    <property type="term" value="F:RNA binding"/>
    <property type="evidence" value="ECO:0007669"/>
    <property type="project" value="UniProtKB-KW"/>
</dbReference>
<sequence length="502" mass="56682">MIEADRDKLQNLASQPQLGFLSLVRERLPKSEWFLVGGAVRDALLDRINERQDLDLVVRGVGLNELMAVLEELGQVDVVGRNFGVLKFRPEGSSPNLPAIDIAWPRTEQAGGSGAYRDFEISFDPDLPIEEDLARRDFTVNALAWDFAHNELLDPFFGRNDLKKRLIRAVEDPIARLSEDLSRLLRAIRFACQLGFDIEEQTWTACVQLAPKLNDTHQTDSSEEDRIIPYEIIAKELVKSLRANASRALELFLASGLVQVLLPELRHMVGTEQPVEYHSEGDVWTHTVLALRQAISSEFIQFFNGEIPTIETLLAVALHDIGKSGTINHHPDGHISFHGHDSIGADSARELVERLRLSSVTNEVIRPERIWWLVRWHMFPLLVDLDHVRKTRLAALFLDDPEAGQQLLQLSYCDRLASIPQNGKSSLDGLIKLMDELKELSGRSANETKWLLSGEEVMETLGLEPGPEVGRLIEELHEAQLSGEIYDPDGAKDWLLQYRKIE</sequence>